<comment type="similarity">
    <text evidence="1">Belongs to the LysR transcriptional regulatory family.</text>
</comment>
<dbReference type="Gene3D" id="3.40.190.10">
    <property type="entry name" value="Periplasmic binding protein-like II"/>
    <property type="match status" value="2"/>
</dbReference>
<evidence type="ECO:0000313" key="7">
    <source>
        <dbReference type="Proteomes" id="UP001274321"/>
    </source>
</evidence>
<dbReference type="Pfam" id="PF03466">
    <property type="entry name" value="LysR_substrate"/>
    <property type="match status" value="1"/>
</dbReference>
<dbReference type="InterPro" id="IPR005119">
    <property type="entry name" value="LysR_subst-bd"/>
</dbReference>
<dbReference type="PANTHER" id="PTHR30126:SF98">
    <property type="entry name" value="HTH-TYPE TRANSCRIPTIONAL ACTIVATOR BAUR"/>
    <property type="match status" value="1"/>
</dbReference>
<comment type="caution">
    <text evidence="6">The sequence shown here is derived from an EMBL/GenBank/DDBJ whole genome shotgun (WGS) entry which is preliminary data.</text>
</comment>
<keyword evidence="2" id="KW-0805">Transcription regulation</keyword>
<evidence type="ECO:0000313" key="6">
    <source>
        <dbReference type="EMBL" id="MDX6804679.1"/>
    </source>
</evidence>
<organism evidence="6 7">
    <name type="scientific">Terrihabitans rhizophilus</name>
    <dbReference type="NCBI Taxonomy" id="3092662"/>
    <lineage>
        <taxon>Bacteria</taxon>
        <taxon>Pseudomonadati</taxon>
        <taxon>Pseudomonadota</taxon>
        <taxon>Alphaproteobacteria</taxon>
        <taxon>Hyphomicrobiales</taxon>
        <taxon>Terrihabitans</taxon>
    </lineage>
</organism>
<keyword evidence="3" id="KW-0238">DNA-binding</keyword>
<dbReference type="CDD" id="cd05466">
    <property type="entry name" value="PBP2_LTTR_substrate"/>
    <property type="match status" value="1"/>
</dbReference>
<dbReference type="InterPro" id="IPR036388">
    <property type="entry name" value="WH-like_DNA-bd_sf"/>
</dbReference>
<accession>A0ABU4RIM0</accession>
<dbReference type="PROSITE" id="PS50931">
    <property type="entry name" value="HTH_LYSR"/>
    <property type="match status" value="1"/>
</dbReference>
<protein>
    <submittedName>
        <fullName evidence="6">LysR family transcriptional regulator</fullName>
    </submittedName>
</protein>
<dbReference type="Proteomes" id="UP001274321">
    <property type="component" value="Unassembled WGS sequence"/>
</dbReference>
<gene>
    <name evidence="6" type="ORF">SCD90_01270</name>
</gene>
<proteinExistence type="inferred from homology"/>
<name>A0ABU4RIM0_9HYPH</name>
<dbReference type="InterPro" id="IPR036390">
    <property type="entry name" value="WH_DNA-bd_sf"/>
</dbReference>
<evidence type="ECO:0000256" key="1">
    <source>
        <dbReference type="ARBA" id="ARBA00009437"/>
    </source>
</evidence>
<evidence type="ECO:0000259" key="5">
    <source>
        <dbReference type="PROSITE" id="PS50931"/>
    </source>
</evidence>
<dbReference type="RefSeq" id="WP_319842798.1">
    <property type="nucleotide sequence ID" value="NZ_JAXAFJ010000001.1"/>
</dbReference>
<keyword evidence="4" id="KW-0804">Transcription</keyword>
<dbReference type="InterPro" id="IPR000847">
    <property type="entry name" value="LysR_HTH_N"/>
</dbReference>
<evidence type="ECO:0000256" key="3">
    <source>
        <dbReference type="ARBA" id="ARBA00023125"/>
    </source>
</evidence>
<dbReference type="Pfam" id="PF00126">
    <property type="entry name" value="HTH_1"/>
    <property type="match status" value="1"/>
</dbReference>
<evidence type="ECO:0000256" key="4">
    <source>
        <dbReference type="ARBA" id="ARBA00023163"/>
    </source>
</evidence>
<dbReference type="Gene3D" id="1.10.10.10">
    <property type="entry name" value="Winged helix-like DNA-binding domain superfamily/Winged helix DNA-binding domain"/>
    <property type="match status" value="1"/>
</dbReference>
<sequence length="303" mass="33167">MRLSEFDLKQLRVFLAVVECGGFSAAEDVLGVSQSTISTSVAQLERRLGYRLCDRGRAGFGLTPRGEELHRKAVELSSAVAEFEEGARTLKGALAGRLRIGLIDNIITDQKCPLLPALAKLRDGTLGPRITIDILPPAEIEHAIVAGRMDVGISVVGQRLPTLRYQKLYQETDLLFCGKTHPLFGVEDDAAVRNGVPPAAKVVRTFLNHQDFLLVSDQEDTIRASVTNLEAVAFLILAGTHIGFMPQHYAASWVERGEMRALLPDEFRRESDLAVITQASARRTPVLKHFLSAIEANTSDGPM</sequence>
<dbReference type="PANTHER" id="PTHR30126">
    <property type="entry name" value="HTH-TYPE TRANSCRIPTIONAL REGULATOR"/>
    <property type="match status" value="1"/>
</dbReference>
<dbReference type="EMBL" id="JAXAFJ010000001">
    <property type="protein sequence ID" value="MDX6804679.1"/>
    <property type="molecule type" value="Genomic_DNA"/>
</dbReference>
<reference evidence="6 7" key="1">
    <citation type="submission" date="2023-11" db="EMBL/GenBank/DDBJ databases">
        <authorList>
            <person name="Bao R."/>
        </authorList>
    </citation>
    <scope>NUCLEOTIDE SEQUENCE [LARGE SCALE GENOMIC DNA]</scope>
    <source>
        <strain evidence="6 7">PJ23</strain>
    </source>
</reference>
<keyword evidence="7" id="KW-1185">Reference proteome</keyword>
<dbReference type="SUPFAM" id="SSF46785">
    <property type="entry name" value="Winged helix' DNA-binding domain"/>
    <property type="match status" value="1"/>
</dbReference>
<evidence type="ECO:0000256" key="2">
    <source>
        <dbReference type="ARBA" id="ARBA00023015"/>
    </source>
</evidence>
<dbReference type="SUPFAM" id="SSF53850">
    <property type="entry name" value="Periplasmic binding protein-like II"/>
    <property type="match status" value="1"/>
</dbReference>
<feature type="domain" description="HTH lysR-type" evidence="5">
    <location>
        <begin position="6"/>
        <end position="63"/>
    </location>
</feature>